<reference evidence="2 3" key="1">
    <citation type="submission" date="2020-12" db="EMBL/GenBank/DDBJ databases">
        <title>FDA dAtabase for Regulatory Grade micrObial Sequences (FDA-ARGOS): Supporting development and validation of Infectious Disease Dx tests.</title>
        <authorList>
            <person name="Sproer C."/>
            <person name="Gronow S."/>
            <person name="Severitt S."/>
            <person name="Schroder I."/>
            <person name="Tallon L."/>
            <person name="Sadzewicz L."/>
            <person name="Zhao X."/>
            <person name="Boylan J."/>
            <person name="Ott S."/>
            <person name="Bowen H."/>
            <person name="Vavikolanu K."/>
            <person name="Mehta A."/>
            <person name="Aluvathingal J."/>
            <person name="Nadendla S."/>
            <person name="Lowell S."/>
            <person name="Myers T."/>
            <person name="Yan Y."/>
            <person name="Sichtig H."/>
        </authorList>
    </citation>
    <scope>NUCLEOTIDE SEQUENCE [LARGE SCALE GENOMIC DNA]</scope>
    <source>
        <strain evidence="2 3">FDAARGOS_909</strain>
    </source>
</reference>
<organism evidence="2 3">
    <name type="scientific">Delftia acidovorans</name>
    <name type="common">Pseudomonas acidovorans</name>
    <name type="synonym">Comamonas acidovorans</name>
    <dbReference type="NCBI Taxonomy" id="80866"/>
    <lineage>
        <taxon>Bacteria</taxon>
        <taxon>Pseudomonadati</taxon>
        <taxon>Pseudomonadota</taxon>
        <taxon>Betaproteobacteria</taxon>
        <taxon>Burkholderiales</taxon>
        <taxon>Comamonadaceae</taxon>
        <taxon>Delftia</taxon>
    </lineage>
</organism>
<gene>
    <name evidence="2" type="ORF">I6G66_16885</name>
</gene>
<proteinExistence type="predicted"/>
<feature type="compositionally biased region" description="Low complexity" evidence="1">
    <location>
        <begin position="118"/>
        <end position="135"/>
    </location>
</feature>
<accession>A0A7T2VX72</accession>
<evidence type="ECO:0000256" key="1">
    <source>
        <dbReference type="SAM" id="MobiDB-lite"/>
    </source>
</evidence>
<name>A0A7T2VX72_DELAC</name>
<dbReference type="Proteomes" id="UP000594778">
    <property type="component" value="Chromosome"/>
</dbReference>
<feature type="region of interest" description="Disordered" evidence="1">
    <location>
        <begin position="105"/>
        <end position="141"/>
    </location>
</feature>
<dbReference type="AlphaFoldDB" id="A0A7T2VX72"/>
<dbReference type="EMBL" id="CP065668">
    <property type="protein sequence ID" value="QPS05997.1"/>
    <property type="molecule type" value="Genomic_DNA"/>
</dbReference>
<evidence type="ECO:0000313" key="2">
    <source>
        <dbReference type="EMBL" id="QPS05997.1"/>
    </source>
</evidence>
<evidence type="ECO:0000313" key="3">
    <source>
        <dbReference type="Proteomes" id="UP000594778"/>
    </source>
</evidence>
<sequence>MPVPPSAFMTSLPSRKAAWTALGACALLLAGCGSVGGGVGIGIPVGPVSVGVGLGSGGLSAGVGTGVGPVGVGVGVNQSGQVLGSAGVGASTGVGGARVGVGVGSSTVLHDPQRSNVQPAQEPAPAAPHQTPAGQLQWRDASGQVVPTCRVDGRC</sequence>
<dbReference type="RefSeq" id="WP_183020071.1">
    <property type="nucleotide sequence ID" value="NZ_CP065668.1"/>
</dbReference>
<protein>
    <submittedName>
        <fullName evidence="2">Uncharacterized protein</fullName>
    </submittedName>
</protein>